<comment type="caution">
    <text evidence="1">The sequence shown here is derived from an EMBL/GenBank/DDBJ whole genome shotgun (WGS) entry which is preliminary data.</text>
</comment>
<sequence length="137" mass="14849">MAVFPELAQEYENAWVRRCEMQEQSVTAGAPTGFDADQWPTRCETFSKAAATGCGGSDLLYSSRYSGRVDGALERLPEKHHEEALRIARECGDYCAPGEGDAAREGCCPDGLDPDCCPCGGGLPQYMKDDDGDWSNV</sequence>
<evidence type="ECO:0000313" key="2">
    <source>
        <dbReference type="Proteomes" id="UP000574067"/>
    </source>
</evidence>
<reference evidence="1 2" key="1">
    <citation type="submission" date="2020-04" db="EMBL/GenBank/DDBJ databases">
        <title>Azohydromonas sp. isolated from soil.</title>
        <authorList>
            <person name="Dahal R.H."/>
        </authorList>
    </citation>
    <scope>NUCLEOTIDE SEQUENCE [LARGE SCALE GENOMIC DNA]</scope>
    <source>
        <strain evidence="1 2">G-1-1-14</strain>
    </source>
</reference>
<proteinExistence type="predicted"/>
<gene>
    <name evidence="1" type="ORF">HHL10_20615</name>
</gene>
<dbReference type="RefSeq" id="WP_169162282.1">
    <property type="nucleotide sequence ID" value="NZ_JABBFW010000017.1"/>
</dbReference>
<organism evidence="1 2">
    <name type="scientific">Azohydromonas caseinilytica</name>
    <dbReference type="NCBI Taxonomy" id="2728836"/>
    <lineage>
        <taxon>Bacteria</taxon>
        <taxon>Pseudomonadati</taxon>
        <taxon>Pseudomonadota</taxon>
        <taxon>Betaproteobacteria</taxon>
        <taxon>Burkholderiales</taxon>
        <taxon>Sphaerotilaceae</taxon>
        <taxon>Azohydromonas</taxon>
    </lineage>
</organism>
<dbReference type="EMBL" id="JABBFW010000017">
    <property type="protein sequence ID" value="NML17381.1"/>
    <property type="molecule type" value="Genomic_DNA"/>
</dbReference>
<protein>
    <submittedName>
        <fullName evidence="1">Uncharacterized protein</fullName>
    </submittedName>
</protein>
<accession>A0A848FHQ5</accession>
<dbReference type="Proteomes" id="UP000574067">
    <property type="component" value="Unassembled WGS sequence"/>
</dbReference>
<dbReference type="AlphaFoldDB" id="A0A848FHQ5"/>
<evidence type="ECO:0000313" key="1">
    <source>
        <dbReference type="EMBL" id="NML17381.1"/>
    </source>
</evidence>
<name>A0A848FHQ5_9BURK</name>
<keyword evidence="2" id="KW-1185">Reference proteome</keyword>